<evidence type="ECO:0000313" key="1">
    <source>
        <dbReference type="Ensembl" id="ENSSAUP00010065755.1"/>
    </source>
</evidence>
<reference evidence="1" key="1">
    <citation type="submission" date="2021-04" db="EMBL/GenBank/DDBJ databases">
        <authorList>
            <consortium name="Wellcome Sanger Institute Data Sharing"/>
        </authorList>
    </citation>
    <scope>NUCLEOTIDE SEQUENCE [LARGE SCALE GENOMIC DNA]</scope>
</reference>
<sequence length="185" mass="20377">LTQHHHAALGSILSVHFSECSMTRVLHAKLSIFTGAEGGSGSIKCYLHQPKNIKFFCKEECKAEDILVKTKDVRGQNSRFSTEYEGESSGIGVLTVSITNLTKSDAGRYRSGLGTDLVPDTYCDFDIRVSDGEFLLKDSFNGFDNVGIFLLSKTIKIIHNSNHSSTCQLTAVYVHSQYVEGHINP</sequence>
<dbReference type="Ensembl" id="ENSSAUT00010068871.1">
    <property type="protein sequence ID" value="ENSSAUP00010065755.1"/>
    <property type="gene ID" value="ENSSAUG00010026286.1"/>
</dbReference>
<dbReference type="Proteomes" id="UP000472265">
    <property type="component" value="Chromosome 7"/>
</dbReference>
<reference evidence="1" key="3">
    <citation type="submission" date="2025-09" db="UniProtKB">
        <authorList>
            <consortium name="Ensembl"/>
        </authorList>
    </citation>
    <scope>IDENTIFICATION</scope>
</reference>
<dbReference type="AlphaFoldDB" id="A0A671YSP9"/>
<reference evidence="1" key="2">
    <citation type="submission" date="2025-08" db="UniProtKB">
        <authorList>
            <consortium name="Ensembl"/>
        </authorList>
    </citation>
    <scope>IDENTIFICATION</scope>
</reference>
<dbReference type="InterPro" id="IPR013783">
    <property type="entry name" value="Ig-like_fold"/>
</dbReference>
<name>A0A671YSP9_SPAAU</name>
<organism evidence="1 2">
    <name type="scientific">Sparus aurata</name>
    <name type="common">Gilthead sea bream</name>
    <dbReference type="NCBI Taxonomy" id="8175"/>
    <lineage>
        <taxon>Eukaryota</taxon>
        <taxon>Metazoa</taxon>
        <taxon>Chordata</taxon>
        <taxon>Craniata</taxon>
        <taxon>Vertebrata</taxon>
        <taxon>Euteleostomi</taxon>
        <taxon>Actinopterygii</taxon>
        <taxon>Neopterygii</taxon>
        <taxon>Teleostei</taxon>
        <taxon>Neoteleostei</taxon>
        <taxon>Acanthomorphata</taxon>
        <taxon>Eupercaria</taxon>
        <taxon>Spariformes</taxon>
        <taxon>Sparidae</taxon>
        <taxon>Sparus</taxon>
    </lineage>
</organism>
<dbReference type="GeneTree" id="ENSGT01120000272041"/>
<keyword evidence="2" id="KW-1185">Reference proteome</keyword>
<evidence type="ECO:0000313" key="2">
    <source>
        <dbReference type="Proteomes" id="UP000472265"/>
    </source>
</evidence>
<dbReference type="InParanoid" id="A0A671YSP9"/>
<proteinExistence type="predicted"/>
<dbReference type="Gene3D" id="2.60.40.10">
    <property type="entry name" value="Immunoglobulins"/>
    <property type="match status" value="1"/>
</dbReference>
<protein>
    <recommendedName>
        <fullName evidence="3">Immunoglobulin V-set domain-containing protein</fullName>
    </recommendedName>
</protein>
<accession>A0A671YSP9</accession>
<evidence type="ECO:0008006" key="3">
    <source>
        <dbReference type="Google" id="ProtNLM"/>
    </source>
</evidence>